<proteinExistence type="predicted"/>
<dbReference type="RefSeq" id="WP_108995280.1">
    <property type="nucleotide sequence ID" value="NZ_BDQX01000356.1"/>
</dbReference>
<dbReference type="CDD" id="cd04301">
    <property type="entry name" value="NAT_SF"/>
    <property type="match status" value="1"/>
</dbReference>
<organism evidence="2 3">
    <name type="scientific">Paenibacillus agaridevorans</name>
    <dbReference type="NCBI Taxonomy" id="171404"/>
    <lineage>
        <taxon>Bacteria</taxon>
        <taxon>Bacillati</taxon>
        <taxon>Bacillota</taxon>
        <taxon>Bacilli</taxon>
        <taxon>Bacillales</taxon>
        <taxon>Paenibacillaceae</taxon>
        <taxon>Paenibacillus</taxon>
    </lineage>
</organism>
<accession>A0A2R5EW31</accession>
<dbReference type="PANTHER" id="PTHR39173:SF1">
    <property type="entry name" value="ACETYLTRANSFERASE"/>
    <property type="match status" value="1"/>
</dbReference>
<dbReference type="PANTHER" id="PTHR39173">
    <property type="entry name" value="ACETYLTRANSFERASE"/>
    <property type="match status" value="1"/>
</dbReference>
<gene>
    <name evidence="2" type="ORF">PAT3040_05639</name>
</gene>
<dbReference type="SUPFAM" id="SSF55729">
    <property type="entry name" value="Acyl-CoA N-acyltransferases (Nat)"/>
    <property type="match status" value="1"/>
</dbReference>
<dbReference type="InterPro" id="IPR016181">
    <property type="entry name" value="Acyl_CoA_acyltransferase"/>
</dbReference>
<evidence type="ECO:0000313" key="3">
    <source>
        <dbReference type="Proteomes" id="UP000245202"/>
    </source>
</evidence>
<dbReference type="PROSITE" id="PS51186">
    <property type="entry name" value="GNAT"/>
    <property type="match status" value="1"/>
</dbReference>
<protein>
    <submittedName>
        <fullName evidence="2">GCN5 family acetyltransferase</fullName>
    </submittedName>
</protein>
<keyword evidence="2" id="KW-0808">Transferase</keyword>
<dbReference type="EMBL" id="BDQX01000356">
    <property type="protein sequence ID" value="GBG10870.1"/>
    <property type="molecule type" value="Genomic_DNA"/>
</dbReference>
<feature type="domain" description="N-acetyltransferase" evidence="1">
    <location>
        <begin position="33"/>
        <end position="175"/>
    </location>
</feature>
<name>A0A2R5EW31_9BACL</name>
<sequence>MEKLKLIKPSVQYKEAYLAFYQDWIASGESIVPWVVERDPSDFEEYVHFLYSADAEEKVTDNGWVPHSTYWLLDGKDNIVGALNFRHRLNEKLLDSGGHIGYGIRPSARRNGYASFQLGAALDIARGKGLDRLLLVCDSNNEASERTIRKHGGIMEDERMTSEGSTVKRFWIALD</sequence>
<comment type="caution">
    <text evidence="2">The sequence shown here is derived from an EMBL/GenBank/DDBJ whole genome shotgun (WGS) entry which is preliminary data.</text>
</comment>
<reference evidence="2 3" key="1">
    <citation type="submission" date="2017-08" db="EMBL/GenBank/DDBJ databases">
        <title>Substantial Increase in Enzyme Production by Combined Drug-Resistance Mutations in Paenibacillus agaridevorans.</title>
        <authorList>
            <person name="Tanaka Y."/>
            <person name="Funane K."/>
            <person name="Hosaka T."/>
            <person name="Shiwa Y."/>
            <person name="Fujita N."/>
            <person name="Miyazaki T."/>
            <person name="Yoshikawa H."/>
            <person name="Murakami K."/>
            <person name="Kasahara K."/>
            <person name="Inaoka T."/>
            <person name="Hiraga Y."/>
            <person name="Ochi K."/>
        </authorList>
    </citation>
    <scope>NUCLEOTIDE SEQUENCE [LARGE SCALE GENOMIC DNA]</scope>
    <source>
        <strain evidence="2 3">T-3040</strain>
    </source>
</reference>
<dbReference type="Gene3D" id="3.40.630.30">
    <property type="match status" value="1"/>
</dbReference>
<dbReference type="AlphaFoldDB" id="A0A2R5EW31"/>
<dbReference type="InterPro" id="IPR000182">
    <property type="entry name" value="GNAT_dom"/>
</dbReference>
<keyword evidence="3" id="KW-1185">Reference proteome</keyword>
<dbReference type="Proteomes" id="UP000245202">
    <property type="component" value="Unassembled WGS sequence"/>
</dbReference>
<dbReference type="GO" id="GO:0016747">
    <property type="term" value="F:acyltransferase activity, transferring groups other than amino-acyl groups"/>
    <property type="evidence" value="ECO:0007669"/>
    <property type="project" value="InterPro"/>
</dbReference>
<dbReference type="Pfam" id="PF13302">
    <property type="entry name" value="Acetyltransf_3"/>
    <property type="match status" value="1"/>
</dbReference>
<evidence type="ECO:0000259" key="1">
    <source>
        <dbReference type="PROSITE" id="PS51186"/>
    </source>
</evidence>
<evidence type="ECO:0000313" key="2">
    <source>
        <dbReference type="EMBL" id="GBG10870.1"/>
    </source>
</evidence>